<dbReference type="Proteomes" id="UP000829196">
    <property type="component" value="Unassembled WGS sequence"/>
</dbReference>
<comment type="caution">
    <text evidence="2">The sequence shown here is derived from an EMBL/GenBank/DDBJ whole genome shotgun (WGS) entry which is preliminary data.</text>
</comment>
<evidence type="ECO:0000313" key="3">
    <source>
        <dbReference type="Proteomes" id="UP000829196"/>
    </source>
</evidence>
<dbReference type="EMBL" id="JAGYWB010000016">
    <property type="protein sequence ID" value="KAI0497096.1"/>
    <property type="molecule type" value="Genomic_DNA"/>
</dbReference>
<protein>
    <submittedName>
        <fullName evidence="2">Uncharacterized protein</fullName>
    </submittedName>
</protein>
<organism evidence="2 3">
    <name type="scientific">Dendrobium nobile</name>
    <name type="common">Orchid</name>
    <dbReference type="NCBI Taxonomy" id="94219"/>
    <lineage>
        <taxon>Eukaryota</taxon>
        <taxon>Viridiplantae</taxon>
        <taxon>Streptophyta</taxon>
        <taxon>Embryophyta</taxon>
        <taxon>Tracheophyta</taxon>
        <taxon>Spermatophyta</taxon>
        <taxon>Magnoliopsida</taxon>
        <taxon>Liliopsida</taxon>
        <taxon>Asparagales</taxon>
        <taxon>Orchidaceae</taxon>
        <taxon>Epidendroideae</taxon>
        <taxon>Malaxideae</taxon>
        <taxon>Dendrobiinae</taxon>
        <taxon>Dendrobium</taxon>
    </lineage>
</organism>
<accession>A0A8T3AKN3</accession>
<sequence>MVFQTSVSFQQRSFRPGSPTNNSLSDPGLLPTMVLPTSVAYYGHSDLHHRTTVFLTPVSCRLRFSRPPSPIMVTPTSIKRQRSFRHRSPADYGPSDLYLLPTMALPTKQTCIC</sequence>
<reference evidence="2" key="1">
    <citation type="journal article" date="2022" name="Front. Genet.">
        <title>Chromosome-Scale Assembly of the Dendrobium nobile Genome Provides Insights Into the Molecular Mechanism of the Biosynthesis of the Medicinal Active Ingredient of Dendrobium.</title>
        <authorList>
            <person name="Xu Q."/>
            <person name="Niu S.-C."/>
            <person name="Li K.-L."/>
            <person name="Zheng P.-J."/>
            <person name="Zhang X.-J."/>
            <person name="Jia Y."/>
            <person name="Liu Y."/>
            <person name="Niu Y.-X."/>
            <person name="Yu L.-H."/>
            <person name="Chen D.-F."/>
            <person name="Zhang G.-Q."/>
        </authorList>
    </citation>
    <scope>NUCLEOTIDE SEQUENCE</scope>
    <source>
        <tissue evidence="2">Leaf</tissue>
    </source>
</reference>
<keyword evidence="3" id="KW-1185">Reference proteome</keyword>
<proteinExistence type="predicted"/>
<gene>
    <name evidence="2" type="ORF">KFK09_023424</name>
</gene>
<feature type="region of interest" description="Disordered" evidence="1">
    <location>
        <begin position="1"/>
        <end position="27"/>
    </location>
</feature>
<name>A0A8T3AKN3_DENNO</name>
<feature type="compositionally biased region" description="Polar residues" evidence="1">
    <location>
        <begin position="1"/>
        <end position="25"/>
    </location>
</feature>
<evidence type="ECO:0000256" key="1">
    <source>
        <dbReference type="SAM" id="MobiDB-lite"/>
    </source>
</evidence>
<dbReference type="AlphaFoldDB" id="A0A8T3AKN3"/>
<evidence type="ECO:0000313" key="2">
    <source>
        <dbReference type="EMBL" id="KAI0497096.1"/>
    </source>
</evidence>